<protein>
    <submittedName>
        <fullName evidence="3">SPOR domain-containing protein</fullName>
    </submittedName>
</protein>
<evidence type="ECO:0000256" key="1">
    <source>
        <dbReference type="SAM" id="SignalP"/>
    </source>
</evidence>
<name>A0A6N6MJB4_9FLAO</name>
<accession>A0A6N6MJB4</accession>
<keyword evidence="1" id="KW-0732">Signal</keyword>
<feature type="signal peptide" evidence="1">
    <location>
        <begin position="1"/>
        <end position="25"/>
    </location>
</feature>
<dbReference type="InterPro" id="IPR007730">
    <property type="entry name" value="SPOR-like_dom"/>
</dbReference>
<reference evidence="3 4" key="1">
    <citation type="submission" date="2019-09" db="EMBL/GenBank/DDBJ databases">
        <authorList>
            <person name="Cao W.R."/>
        </authorList>
    </citation>
    <scope>NUCLEOTIDE SEQUENCE [LARGE SCALE GENOMIC DNA]</scope>
    <source>
        <strain evidence="3 4">B1N29</strain>
    </source>
</reference>
<evidence type="ECO:0000313" key="4">
    <source>
        <dbReference type="Proteomes" id="UP000441333"/>
    </source>
</evidence>
<dbReference type="AlphaFoldDB" id="A0A6N6MJB4"/>
<proteinExistence type="predicted"/>
<dbReference type="Pfam" id="PF05036">
    <property type="entry name" value="SPOR"/>
    <property type="match status" value="1"/>
</dbReference>
<feature type="chain" id="PRO_5026838374" evidence="1">
    <location>
        <begin position="26"/>
        <end position="127"/>
    </location>
</feature>
<dbReference type="EMBL" id="WAAT01000022">
    <property type="protein sequence ID" value="KAB1069687.1"/>
    <property type="molecule type" value="Genomic_DNA"/>
</dbReference>
<evidence type="ECO:0000259" key="2">
    <source>
        <dbReference type="Pfam" id="PF05036"/>
    </source>
</evidence>
<evidence type="ECO:0000313" key="3">
    <source>
        <dbReference type="EMBL" id="KAB1069687.1"/>
    </source>
</evidence>
<gene>
    <name evidence="3" type="ORF">F6U93_02390</name>
</gene>
<organism evidence="3 4">
    <name type="scientific">Pseudotamlana haliotis</name>
    <dbReference type="NCBI Taxonomy" id="2614804"/>
    <lineage>
        <taxon>Bacteria</taxon>
        <taxon>Pseudomonadati</taxon>
        <taxon>Bacteroidota</taxon>
        <taxon>Flavobacteriia</taxon>
        <taxon>Flavobacteriales</taxon>
        <taxon>Flavobacteriaceae</taxon>
        <taxon>Pseudotamlana</taxon>
    </lineage>
</organism>
<sequence>MISTRMKTTATLTLCLLFTTFYSSAQEGQVTINQDKNIASLLELKKNMNNEDVDRYKIQIYNGNRKGAYEAKSEFSSVFSDWSPSIHFEQPNFKIWVGNFRTRLEADRALKRIKKEFSSAFIFKPKR</sequence>
<keyword evidence="4" id="KW-1185">Reference proteome</keyword>
<dbReference type="GO" id="GO:0042834">
    <property type="term" value="F:peptidoglycan binding"/>
    <property type="evidence" value="ECO:0007669"/>
    <property type="project" value="InterPro"/>
</dbReference>
<dbReference type="Proteomes" id="UP000441333">
    <property type="component" value="Unassembled WGS sequence"/>
</dbReference>
<feature type="domain" description="SPOR" evidence="2">
    <location>
        <begin position="55"/>
        <end position="122"/>
    </location>
</feature>
<comment type="caution">
    <text evidence="3">The sequence shown here is derived from an EMBL/GenBank/DDBJ whole genome shotgun (WGS) entry which is preliminary data.</text>
</comment>